<dbReference type="AlphaFoldDB" id="A0AAD9JTK7"/>
<evidence type="ECO:0000256" key="1">
    <source>
        <dbReference type="ARBA" id="ARBA00004141"/>
    </source>
</evidence>
<evidence type="ECO:0000256" key="5">
    <source>
        <dbReference type="ARBA" id="ARBA00023136"/>
    </source>
</evidence>
<evidence type="ECO:0000256" key="6">
    <source>
        <dbReference type="SAM" id="Phobius"/>
    </source>
</evidence>
<feature type="transmembrane region" description="Helical" evidence="6">
    <location>
        <begin position="74"/>
        <end position="95"/>
    </location>
</feature>
<dbReference type="GO" id="GO:0042391">
    <property type="term" value="P:regulation of membrane potential"/>
    <property type="evidence" value="ECO:0007669"/>
    <property type="project" value="TreeGrafter"/>
</dbReference>
<keyword evidence="9" id="KW-1185">Reference proteome</keyword>
<dbReference type="InterPro" id="IPR014710">
    <property type="entry name" value="RmlC-like_jellyroll"/>
</dbReference>
<comment type="subcellular location">
    <subcellularLocation>
        <location evidence="1">Membrane</location>
        <topology evidence="1">Multi-pass membrane protein</topology>
    </subcellularLocation>
</comment>
<reference evidence="8" key="1">
    <citation type="journal article" date="2023" name="Mol. Biol. Evol.">
        <title>Third-Generation Sequencing Reveals the Adaptive Role of the Epigenome in Three Deep-Sea Polychaetes.</title>
        <authorList>
            <person name="Perez M."/>
            <person name="Aroh O."/>
            <person name="Sun Y."/>
            <person name="Lan Y."/>
            <person name="Juniper S.K."/>
            <person name="Young C.R."/>
            <person name="Angers B."/>
            <person name="Qian P.Y."/>
        </authorList>
    </citation>
    <scope>NUCLEOTIDE SEQUENCE</scope>
    <source>
        <strain evidence="8">P08H-3</strain>
    </source>
</reference>
<dbReference type="Pfam" id="PF04831">
    <property type="entry name" value="POPDC1-3"/>
    <property type="match status" value="1"/>
</dbReference>
<feature type="transmembrane region" description="Helical" evidence="6">
    <location>
        <begin position="101"/>
        <end position="120"/>
    </location>
</feature>
<organism evidence="8 9">
    <name type="scientific">Paralvinella palmiformis</name>
    <dbReference type="NCBI Taxonomy" id="53620"/>
    <lineage>
        <taxon>Eukaryota</taxon>
        <taxon>Metazoa</taxon>
        <taxon>Spiralia</taxon>
        <taxon>Lophotrochozoa</taxon>
        <taxon>Annelida</taxon>
        <taxon>Polychaeta</taxon>
        <taxon>Sedentaria</taxon>
        <taxon>Canalipalpata</taxon>
        <taxon>Terebellida</taxon>
        <taxon>Terebelliformia</taxon>
        <taxon>Alvinellidae</taxon>
        <taxon>Paralvinella</taxon>
    </lineage>
</organism>
<dbReference type="InterPro" id="IPR018490">
    <property type="entry name" value="cNMP-bd_dom_sf"/>
</dbReference>
<proteinExistence type="inferred from homology"/>
<evidence type="ECO:0000313" key="8">
    <source>
        <dbReference type="EMBL" id="KAK2159154.1"/>
    </source>
</evidence>
<dbReference type="GO" id="GO:0007507">
    <property type="term" value="P:heart development"/>
    <property type="evidence" value="ECO:0007669"/>
    <property type="project" value="TreeGrafter"/>
</dbReference>
<keyword evidence="5 6" id="KW-0472">Membrane</keyword>
<dbReference type="PANTHER" id="PTHR12101:SF30">
    <property type="entry name" value="POPEYE DOMAIN-CONTAINING PROTEIN 3-LIKE PROTEIN"/>
    <property type="match status" value="1"/>
</dbReference>
<dbReference type="SUPFAM" id="SSF51206">
    <property type="entry name" value="cAMP-binding domain-like"/>
    <property type="match status" value="1"/>
</dbReference>
<keyword evidence="3 6" id="KW-0812">Transmembrane</keyword>
<sequence>MIPYNINDSRQLANDNQDLVTLTVSLPTNGTETPDAAPGSCYDNWSEPNHLLYQIAHVALLAGFLAPTTAQGLLIYHACCIIAYLLLSSWSWVMLCAADVFSWNFSLCAINVVQMFYIFYHLRPVTLPGELALIYASMFEPLKVSRAQFKRFIAPERCSVLTLHQGEPYATQDVTKTDRLSILLSGTVNVLSNGQFLHQIQERQFLDSPEFESSTHGEDKFHVSIIAATPCRYICWQRQSLQYFFAKDPYVALVLGHILGRDITNKLYLLNERLKLQKGSRVDIRLPNVSSAALSGIDLTSDNNPGSGIADIHSDIDDVEEEDLLDELNEKMPMFPNGIPHAKLHLSSSTFSSASSR</sequence>
<dbReference type="EMBL" id="JAODUP010000157">
    <property type="protein sequence ID" value="KAK2159154.1"/>
    <property type="molecule type" value="Genomic_DNA"/>
</dbReference>
<dbReference type="Proteomes" id="UP001208570">
    <property type="component" value="Unassembled WGS sequence"/>
</dbReference>
<dbReference type="GO" id="GO:0042383">
    <property type="term" value="C:sarcolemma"/>
    <property type="evidence" value="ECO:0007669"/>
    <property type="project" value="TreeGrafter"/>
</dbReference>
<evidence type="ECO:0000256" key="2">
    <source>
        <dbReference type="ARBA" id="ARBA00007146"/>
    </source>
</evidence>
<dbReference type="GO" id="GO:0030552">
    <property type="term" value="F:cAMP binding"/>
    <property type="evidence" value="ECO:0007669"/>
    <property type="project" value="TreeGrafter"/>
</dbReference>
<comment type="similarity">
    <text evidence="2">Belongs to the popeye family.</text>
</comment>
<name>A0AAD9JTK7_9ANNE</name>
<dbReference type="InterPro" id="IPR006916">
    <property type="entry name" value="POPDC1-3"/>
</dbReference>
<comment type="caution">
    <text evidence="8">The sequence shown here is derived from an EMBL/GenBank/DDBJ whole genome shotgun (WGS) entry which is preliminary data.</text>
</comment>
<evidence type="ECO:0000313" key="9">
    <source>
        <dbReference type="Proteomes" id="UP001208570"/>
    </source>
</evidence>
<dbReference type="GO" id="GO:0051146">
    <property type="term" value="P:striated muscle cell differentiation"/>
    <property type="evidence" value="ECO:0007669"/>
    <property type="project" value="TreeGrafter"/>
</dbReference>
<evidence type="ECO:0000259" key="7">
    <source>
        <dbReference type="Pfam" id="PF04831"/>
    </source>
</evidence>
<keyword evidence="4 6" id="KW-1133">Transmembrane helix</keyword>
<evidence type="ECO:0000256" key="3">
    <source>
        <dbReference type="ARBA" id="ARBA00022692"/>
    </source>
</evidence>
<evidence type="ECO:0000256" key="4">
    <source>
        <dbReference type="ARBA" id="ARBA00022989"/>
    </source>
</evidence>
<accession>A0AAD9JTK7</accession>
<dbReference type="InterPro" id="IPR055272">
    <property type="entry name" value="POPDC1-3_dom"/>
</dbReference>
<feature type="domain" description="POPDC1-3" evidence="7">
    <location>
        <begin position="48"/>
        <end position="272"/>
    </location>
</feature>
<dbReference type="Gene3D" id="2.60.120.10">
    <property type="entry name" value="Jelly Rolls"/>
    <property type="match status" value="1"/>
</dbReference>
<dbReference type="PANTHER" id="PTHR12101">
    <property type="entry name" value="POPEYE DOMAIN CONTAINING PROTEIN"/>
    <property type="match status" value="1"/>
</dbReference>
<protein>
    <recommendedName>
        <fullName evidence="7">POPDC1-3 domain-containing protein</fullName>
    </recommendedName>
</protein>
<gene>
    <name evidence="8" type="ORF">LSH36_157g02011</name>
</gene>